<evidence type="ECO:0000313" key="2">
    <source>
        <dbReference type="EMBL" id="EGF83254.1"/>
    </source>
</evidence>
<dbReference type="InterPro" id="IPR008812">
    <property type="entry name" value="Ran_GTP-bd-rel"/>
</dbReference>
<feature type="region of interest" description="Disordered" evidence="1">
    <location>
        <begin position="556"/>
        <end position="590"/>
    </location>
</feature>
<dbReference type="OMA" id="WDPYNES"/>
<dbReference type="Pfam" id="PF05508">
    <property type="entry name" value="Ran-binding"/>
    <property type="match status" value="2"/>
</dbReference>
<proteinExistence type="predicted"/>
<gene>
    <name evidence="2" type="ORF">BATDEDRAFT_85827</name>
</gene>
<protein>
    <submittedName>
        <fullName evidence="2">Uncharacterized protein</fullName>
    </submittedName>
</protein>
<dbReference type="GO" id="GO:0030695">
    <property type="term" value="F:GTPase regulator activity"/>
    <property type="evidence" value="ECO:0000318"/>
    <property type="project" value="GO_Central"/>
</dbReference>
<evidence type="ECO:0000256" key="1">
    <source>
        <dbReference type="SAM" id="MobiDB-lite"/>
    </source>
</evidence>
<dbReference type="PANTHER" id="PTHR31010:SF2">
    <property type="entry name" value="RAN-SPECIFIC GTPASE-ACTIVATING PROTEIN 30"/>
    <property type="match status" value="1"/>
</dbReference>
<evidence type="ECO:0000313" key="3">
    <source>
        <dbReference type="Proteomes" id="UP000007241"/>
    </source>
</evidence>
<dbReference type="InParanoid" id="F4NVA0"/>
<dbReference type="EMBL" id="GL882879">
    <property type="protein sequence ID" value="EGF83254.1"/>
    <property type="molecule type" value="Genomic_DNA"/>
</dbReference>
<dbReference type="AlphaFoldDB" id="F4NVA0"/>
<name>F4NVA0_BATDJ</name>
<feature type="region of interest" description="Disordered" evidence="1">
    <location>
        <begin position="303"/>
        <end position="338"/>
    </location>
</feature>
<dbReference type="FunCoup" id="F4NVA0">
    <property type="interactions" value="172"/>
</dbReference>
<feature type="compositionally biased region" description="Basic and acidic residues" evidence="1">
    <location>
        <begin position="316"/>
        <end position="331"/>
    </location>
</feature>
<sequence length="763" mass="83374">MENVLTTLALSGGTVVDRTVLLEALFQTLISSAPPLDPLLVFNSNHHTHASSSHSSNVPSVFLASLVGKAALSYAQGIAVKRISSFLQSRVESTSQNLAHSTSTKKKLYKPGFDHYRDSSDNNGDAYSDCTTPASFKTPSSPYPILEVATQTEERFKLLRQLQQRLEHKLALLTPAIDLCEWAAARGHSVLESILTLSNDLNASLDTLSQDFAALPLDKPDVVLLDAIVETFQDVLQQVDNLVPFVQMGLQISGVQFGNRVPVGVSPVLLMRASAALTRINDEAQSQELAKSQQPLDSIALGQSGLSTKDTSPIAGKEKEKASKPESDIHKHALSTDMPKSFIPGPTINIKLYTLFEGSSRSRTVVDWTWKEEYPKCRARLCRHPTEFNYSLHLDQDLNDGRFHDPEESTATPSTLDQNSKFIQGGKRHISLEHIQRLFYTNSGKLLNIEDASMPVLVLKVVEPRYSENRKSDIPITPNDVDSANDFGQSGGTELKPRVLWLALELFDTTVNTDDDAATESVCDASSCTGSEVDDESDVESLSGHVQDLDIGSQITPKNKTKESWHTPVRGSTRKPLAAATTDGGKPSQSLGKYLNSSVSRCGHTLATPINNQRIAAEMDNNASKQHVLGELCFLEYLLRLASLEQSQATSHLNVSDEKLYFFLMNEATGGNNTSNTYSFTQNPPSQQQQCQGTLTHAGGAGIAAMASASGDVPIHATVRKQPRSAPYRRDLGLYERQELQSSPLASKTTAPTTRFVDKLREV</sequence>
<dbReference type="HOGENOM" id="CLU_365612_0_0_1"/>
<reference evidence="2 3" key="1">
    <citation type="submission" date="2009-12" db="EMBL/GenBank/DDBJ databases">
        <title>The draft genome of Batrachochytrium dendrobatidis.</title>
        <authorList>
            <consortium name="US DOE Joint Genome Institute (JGI-PGF)"/>
            <person name="Kuo A."/>
            <person name="Salamov A."/>
            <person name="Schmutz J."/>
            <person name="Lucas S."/>
            <person name="Pitluck S."/>
            <person name="Rosenblum E."/>
            <person name="Stajich J."/>
            <person name="Eisen M."/>
            <person name="Grigoriev I.V."/>
        </authorList>
    </citation>
    <scope>NUCLEOTIDE SEQUENCE [LARGE SCALE GENOMIC DNA]</scope>
    <source>
        <strain evidence="3">JAM81 / FGSC 10211</strain>
    </source>
</reference>
<keyword evidence="3" id="KW-1185">Reference proteome</keyword>
<dbReference type="GO" id="GO:0005737">
    <property type="term" value="C:cytoplasm"/>
    <property type="evidence" value="ECO:0000318"/>
    <property type="project" value="GO_Central"/>
</dbReference>
<dbReference type="OrthoDB" id="512915at2759"/>
<dbReference type="Proteomes" id="UP000007241">
    <property type="component" value="Unassembled WGS sequence"/>
</dbReference>
<dbReference type="PANTHER" id="PTHR31010">
    <property type="entry name" value="RAN-SPECIFIC GTPASE-ACTIVATING PROTEIN 30-RELATED"/>
    <property type="match status" value="1"/>
</dbReference>
<dbReference type="GO" id="GO:0005634">
    <property type="term" value="C:nucleus"/>
    <property type="evidence" value="ECO:0000318"/>
    <property type="project" value="GO_Central"/>
</dbReference>
<dbReference type="GeneID" id="18242224"/>
<organism evidence="2 3">
    <name type="scientific">Batrachochytrium dendrobatidis (strain JAM81 / FGSC 10211)</name>
    <name type="common">Frog chytrid fungus</name>
    <dbReference type="NCBI Taxonomy" id="684364"/>
    <lineage>
        <taxon>Eukaryota</taxon>
        <taxon>Fungi</taxon>
        <taxon>Fungi incertae sedis</taxon>
        <taxon>Chytridiomycota</taxon>
        <taxon>Chytridiomycota incertae sedis</taxon>
        <taxon>Chytridiomycetes</taxon>
        <taxon>Rhizophydiales</taxon>
        <taxon>Rhizophydiales incertae sedis</taxon>
        <taxon>Batrachochytrium</taxon>
    </lineage>
</organism>
<accession>F4NVA0</accession>
<dbReference type="RefSeq" id="XP_006676034.1">
    <property type="nucleotide sequence ID" value="XM_006675971.1"/>
</dbReference>